<dbReference type="AlphaFoldDB" id="A0A852USS8"/>
<dbReference type="Pfam" id="PF02082">
    <property type="entry name" value="Rrf2"/>
    <property type="match status" value="1"/>
</dbReference>
<dbReference type="GO" id="GO:0003677">
    <property type="term" value="F:DNA binding"/>
    <property type="evidence" value="ECO:0007669"/>
    <property type="project" value="UniProtKB-KW"/>
</dbReference>
<name>A0A852USS8_9ACTN</name>
<evidence type="ECO:0000313" key="5">
    <source>
        <dbReference type="Proteomes" id="UP000576393"/>
    </source>
</evidence>
<evidence type="ECO:0000313" key="4">
    <source>
        <dbReference type="EMBL" id="NYF39040.1"/>
    </source>
</evidence>
<dbReference type="PANTHER" id="PTHR33221">
    <property type="entry name" value="WINGED HELIX-TURN-HELIX TRANSCRIPTIONAL REGULATOR, RRF2 FAMILY"/>
    <property type="match status" value="1"/>
</dbReference>
<evidence type="ECO:0000256" key="2">
    <source>
        <dbReference type="ARBA" id="ARBA00034078"/>
    </source>
</evidence>
<keyword evidence="1" id="KW-0238">DNA-binding</keyword>
<keyword evidence="5" id="KW-1185">Reference proteome</keyword>
<protein>
    <submittedName>
        <fullName evidence="4">Rrf2 family nitric oxide-sensitive transcriptional repressor</fullName>
    </submittedName>
</protein>
<dbReference type="NCBIfam" id="TIGR00738">
    <property type="entry name" value="rrf2_super"/>
    <property type="match status" value="1"/>
</dbReference>
<dbReference type="PROSITE" id="PS51197">
    <property type="entry name" value="HTH_RRF2_2"/>
    <property type="match status" value="1"/>
</dbReference>
<feature type="compositionally biased region" description="Gly residues" evidence="3">
    <location>
        <begin position="150"/>
        <end position="160"/>
    </location>
</feature>
<reference evidence="4 5" key="1">
    <citation type="submission" date="2020-07" db="EMBL/GenBank/DDBJ databases">
        <title>Sequencing the genomes of 1000 actinobacteria strains.</title>
        <authorList>
            <person name="Klenk H.-P."/>
        </authorList>
    </citation>
    <scope>NUCLEOTIDE SEQUENCE [LARGE SCALE GENOMIC DNA]</scope>
    <source>
        <strain evidence="4 5">DSM 45763</strain>
    </source>
</reference>
<dbReference type="Gene3D" id="1.10.10.10">
    <property type="entry name" value="Winged helix-like DNA-binding domain superfamily/Winged helix DNA-binding domain"/>
    <property type="match status" value="1"/>
</dbReference>
<dbReference type="InterPro" id="IPR036390">
    <property type="entry name" value="WH_DNA-bd_sf"/>
</dbReference>
<dbReference type="InterPro" id="IPR000944">
    <property type="entry name" value="Tscrpt_reg_Rrf2"/>
</dbReference>
<dbReference type="SUPFAM" id="SSF46785">
    <property type="entry name" value="Winged helix' DNA-binding domain"/>
    <property type="match status" value="1"/>
</dbReference>
<evidence type="ECO:0000256" key="1">
    <source>
        <dbReference type="ARBA" id="ARBA00023125"/>
    </source>
</evidence>
<dbReference type="Proteomes" id="UP000576393">
    <property type="component" value="Unassembled WGS sequence"/>
</dbReference>
<comment type="caution">
    <text evidence="4">The sequence shown here is derived from an EMBL/GenBank/DDBJ whole genome shotgun (WGS) entry which is preliminary data.</text>
</comment>
<organism evidence="4 5">
    <name type="scientific">Streptosporangium sandarakinum</name>
    <dbReference type="NCBI Taxonomy" id="1260955"/>
    <lineage>
        <taxon>Bacteria</taxon>
        <taxon>Bacillati</taxon>
        <taxon>Actinomycetota</taxon>
        <taxon>Actinomycetes</taxon>
        <taxon>Streptosporangiales</taxon>
        <taxon>Streptosporangiaceae</taxon>
        <taxon>Streptosporangium</taxon>
    </lineage>
</organism>
<comment type="cofactor">
    <cofactor evidence="2">
        <name>[2Fe-2S] cluster</name>
        <dbReference type="ChEBI" id="CHEBI:190135"/>
    </cofactor>
</comment>
<gene>
    <name evidence="4" type="ORF">HDA43_001199</name>
</gene>
<proteinExistence type="predicted"/>
<dbReference type="PANTHER" id="PTHR33221:SF4">
    <property type="entry name" value="HTH-TYPE TRANSCRIPTIONAL REPRESSOR NSRR"/>
    <property type="match status" value="1"/>
</dbReference>
<dbReference type="EMBL" id="JACCCO010000001">
    <property type="protein sequence ID" value="NYF39040.1"/>
    <property type="molecule type" value="Genomic_DNA"/>
</dbReference>
<feature type="region of interest" description="Disordered" evidence="3">
    <location>
        <begin position="142"/>
        <end position="203"/>
    </location>
</feature>
<dbReference type="GO" id="GO:0005829">
    <property type="term" value="C:cytosol"/>
    <property type="evidence" value="ECO:0007669"/>
    <property type="project" value="TreeGrafter"/>
</dbReference>
<feature type="compositionally biased region" description="Polar residues" evidence="3">
    <location>
        <begin position="192"/>
        <end position="203"/>
    </location>
</feature>
<accession>A0A852USS8</accession>
<evidence type="ECO:0000256" key="3">
    <source>
        <dbReference type="SAM" id="MobiDB-lite"/>
    </source>
</evidence>
<dbReference type="InterPro" id="IPR036388">
    <property type="entry name" value="WH-like_DNA-bd_sf"/>
</dbReference>
<dbReference type="GO" id="GO:0003700">
    <property type="term" value="F:DNA-binding transcription factor activity"/>
    <property type="evidence" value="ECO:0007669"/>
    <property type="project" value="TreeGrafter"/>
</dbReference>
<sequence>MRLTAFTDISLRIVMRLAVADGEEQPTTRSVAEVLAVPYTHAAKAVARLSEMGLVDTRRGRGGGLRLTEAGRRASVGAIVRALEGDGDVAGCEDAVPCPLRAACRLRGALARAREAFYASLDPITVDDLVAEPTGPMLIDLLPPRVSAGGPSGTTPGGASGTEAGVVPGTTPGGASGTEADVVPGTPFEGSSEATPGVSSATV</sequence>